<proteinExistence type="inferred from homology"/>
<dbReference type="EMBL" id="JAJAQC010000067">
    <property type="protein sequence ID" value="MDA0567650.1"/>
    <property type="molecule type" value="Genomic_DNA"/>
</dbReference>
<dbReference type="AlphaFoldDB" id="A0A9X3NVH8"/>
<sequence length="321" mass="32414">MWGRAPGWAALLRTAGDSVPPTCLVLVGIVSLQAGAGIAGRLFEVLPPSAVVWLRLLASALVLLALARPSPRGRSRADWLVAVGFGVSLGVMNFAIYQAFARIPMGIAVTIEFLGPLAVAVAGSRRRVDLLWVGLAGAGVLLLGRSDGAVSLSGVLFALLAGAMWAAYILLSAATGRRFSGMSGLAIAGAVAAVLVAPAGIAEGGAALLDPRLLLLGLAIGLLSSVVPYTLELQALRRMPPRVFGILMSLEPAVAALVGMALLGQWLSGWQWLAIACVVAASAGATRRPAPPEAPERPEGPGAPGGGAPENRGGTGSPGPG</sequence>
<keyword evidence="5 8" id="KW-1133">Transmembrane helix</keyword>
<comment type="subcellular location">
    <subcellularLocation>
        <location evidence="1">Cell membrane</location>
        <topology evidence="1">Multi-pass membrane protein</topology>
    </subcellularLocation>
</comment>
<protein>
    <submittedName>
        <fullName evidence="10">EamA family transporter</fullName>
    </submittedName>
</protein>
<feature type="region of interest" description="Disordered" evidence="7">
    <location>
        <begin position="286"/>
        <end position="321"/>
    </location>
</feature>
<feature type="transmembrane region" description="Helical" evidence="8">
    <location>
        <begin position="213"/>
        <end position="231"/>
    </location>
</feature>
<feature type="transmembrane region" description="Helical" evidence="8">
    <location>
        <begin position="103"/>
        <end position="123"/>
    </location>
</feature>
<evidence type="ECO:0000256" key="6">
    <source>
        <dbReference type="ARBA" id="ARBA00023136"/>
    </source>
</evidence>
<keyword evidence="4 8" id="KW-0812">Transmembrane</keyword>
<comment type="similarity">
    <text evidence="2">Belongs to the EamA transporter family.</text>
</comment>
<comment type="caution">
    <text evidence="10">The sequence shown here is derived from an EMBL/GenBank/DDBJ whole genome shotgun (WGS) entry which is preliminary data.</text>
</comment>
<feature type="transmembrane region" description="Helical" evidence="8">
    <location>
        <begin position="152"/>
        <end position="171"/>
    </location>
</feature>
<keyword evidence="11" id="KW-1185">Reference proteome</keyword>
<feature type="transmembrane region" description="Helical" evidence="8">
    <location>
        <begin position="243"/>
        <end position="263"/>
    </location>
</feature>
<feature type="compositionally biased region" description="Gly residues" evidence="7">
    <location>
        <begin position="302"/>
        <end position="321"/>
    </location>
</feature>
<evidence type="ECO:0000256" key="3">
    <source>
        <dbReference type="ARBA" id="ARBA00022475"/>
    </source>
</evidence>
<feature type="transmembrane region" description="Helical" evidence="8">
    <location>
        <begin position="130"/>
        <end position="146"/>
    </location>
</feature>
<feature type="transmembrane region" description="Helical" evidence="8">
    <location>
        <begin position="79"/>
        <end position="97"/>
    </location>
</feature>
<evidence type="ECO:0000313" key="11">
    <source>
        <dbReference type="Proteomes" id="UP001140076"/>
    </source>
</evidence>
<dbReference type="PANTHER" id="PTHR42920">
    <property type="entry name" value="OS03G0707200 PROTEIN-RELATED"/>
    <property type="match status" value="1"/>
</dbReference>
<dbReference type="GO" id="GO:0005886">
    <property type="term" value="C:plasma membrane"/>
    <property type="evidence" value="ECO:0007669"/>
    <property type="project" value="UniProtKB-SubCell"/>
</dbReference>
<reference evidence="10" key="1">
    <citation type="submission" date="2021-10" db="EMBL/GenBank/DDBJ databases">
        <title>Streptomonospora sp. nov., isolated from mangrove soil.</title>
        <authorList>
            <person name="Chen X."/>
            <person name="Ge X."/>
            <person name="Liu W."/>
        </authorList>
    </citation>
    <scope>NUCLEOTIDE SEQUENCE</scope>
    <source>
        <strain evidence="10">S1-112</strain>
    </source>
</reference>
<keyword evidence="6 8" id="KW-0472">Membrane</keyword>
<gene>
    <name evidence="10" type="ORF">LG943_25490</name>
</gene>
<evidence type="ECO:0000313" key="10">
    <source>
        <dbReference type="EMBL" id="MDA0567650.1"/>
    </source>
</evidence>
<evidence type="ECO:0000259" key="9">
    <source>
        <dbReference type="Pfam" id="PF00892"/>
    </source>
</evidence>
<feature type="domain" description="EamA" evidence="9">
    <location>
        <begin position="153"/>
        <end position="283"/>
    </location>
</feature>
<dbReference type="InterPro" id="IPR000620">
    <property type="entry name" value="EamA_dom"/>
</dbReference>
<organism evidence="10 11">
    <name type="scientific">Streptomonospora mangrovi</name>
    <dbReference type="NCBI Taxonomy" id="2883123"/>
    <lineage>
        <taxon>Bacteria</taxon>
        <taxon>Bacillati</taxon>
        <taxon>Actinomycetota</taxon>
        <taxon>Actinomycetes</taxon>
        <taxon>Streptosporangiales</taxon>
        <taxon>Nocardiopsidaceae</taxon>
        <taxon>Streptomonospora</taxon>
    </lineage>
</organism>
<dbReference type="Proteomes" id="UP001140076">
    <property type="component" value="Unassembled WGS sequence"/>
</dbReference>
<accession>A0A9X3NVH8</accession>
<dbReference type="Pfam" id="PF00892">
    <property type="entry name" value="EamA"/>
    <property type="match status" value="1"/>
</dbReference>
<name>A0A9X3NVH8_9ACTN</name>
<evidence type="ECO:0000256" key="5">
    <source>
        <dbReference type="ARBA" id="ARBA00022989"/>
    </source>
</evidence>
<evidence type="ECO:0000256" key="8">
    <source>
        <dbReference type="SAM" id="Phobius"/>
    </source>
</evidence>
<keyword evidence="3" id="KW-1003">Cell membrane</keyword>
<feature type="transmembrane region" description="Helical" evidence="8">
    <location>
        <begin position="183"/>
        <end position="201"/>
    </location>
</feature>
<dbReference type="RefSeq" id="WP_270074895.1">
    <property type="nucleotide sequence ID" value="NZ_JAJAQC010000067.1"/>
</dbReference>
<feature type="transmembrane region" description="Helical" evidence="8">
    <location>
        <begin position="49"/>
        <end position="67"/>
    </location>
</feature>
<dbReference type="SUPFAM" id="SSF103481">
    <property type="entry name" value="Multidrug resistance efflux transporter EmrE"/>
    <property type="match status" value="2"/>
</dbReference>
<dbReference type="PANTHER" id="PTHR42920:SF5">
    <property type="entry name" value="EAMA DOMAIN-CONTAINING PROTEIN"/>
    <property type="match status" value="1"/>
</dbReference>
<evidence type="ECO:0000256" key="1">
    <source>
        <dbReference type="ARBA" id="ARBA00004651"/>
    </source>
</evidence>
<evidence type="ECO:0000256" key="7">
    <source>
        <dbReference type="SAM" id="MobiDB-lite"/>
    </source>
</evidence>
<feature type="transmembrane region" description="Helical" evidence="8">
    <location>
        <begin position="21"/>
        <end position="43"/>
    </location>
</feature>
<evidence type="ECO:0000256" key="4">
    <source>
        <dbReference type="ARBA" id="ARBA00022692"/>
    </source>
</evidence>
<dbReference type="InterPro" id="IPR051258">
    <property type="entry name" value="Diverse_Substrate_Transporter"/>
</dbReference>
<evidence type="ECO:0000256" key="2">
    <source>
        <dbReference type="ARBA" id="ARBA00007362"/>
    </source>
</evidence>
<dbReference type="InterPro" id="IPR037185">
    <property type="entry name" value="EmrE-like"/>
</dbReference>